<dbReference type="RefSeq" id="WP_289456653.1">
    <property type="nucleotide sequence ID" value="NZ_JAUCAQ010000014.1"/>
</dbReference>
<organism evidence="3 4">
    <name type="scientific">Leuconostoc falkenbergense</name>
    <dbReference type="NCBI Taxonomy" id="2766470"/>
    <lineage>
        <taxon>Bacteria</taxon>
        <taxon>Bacillati</taxon>
        <taxon>Bacillota</taxon>
        <taxon>Bacilli</taxon>
        <taxon>Lactobacillales</taxon>
        <taxon>Lactobacillaceae</taxon>
        <taxon>Leuconostoc</taxon>
    </lineage>
</organism>
<proteinExistence type="predicted"/>
<evidence type="ECO:0000259" key="2">
    <source>
        <dbReference type="PROSITE" id="PS51194"/>
    </source>
</evidence>
<dbReference type="InterPro" id="IPR001650">
    <property type="entry name" value="Helicase_C-like"/>
</dbReference>
<feature type="domain" description="Helicase ATP-binding" evidence="1">
    <location>
        <begin position="18"/>
        <end position="135"/>
    </location>
</feature>
<comment type="caution">
    <text evidence="3">The sequence shown here is derived from an EMBL/GenBank/DDBJ whole genome shotgun (WGS) entry which is preliminary data.</text>
</comment>
<reference evidence="3 4" key="1">
    <citation type="submission" date="2023-06" db="EMBL/GenBank/DDBJ databases">
        <title>Draft Genome Sequences of lactic acid bacteria strains isolated from fermented milk products.</title>
        <authorList>
            <person name="Elcheninov A.G."/>
            <person name="Klyukina A."/>
            <person name="Zayulina K.S."/>
            <person name="Gavirova L.A."/>
            <person name="Shcherbakova P.A."/>
            <person name="Shestakov A.I."/>
            <person name="Kublanov I.V."/>
            <person name="Kochetkova T.V."/>
        </authorList>
    </citation>
    <scope>NUCLEOTIDE SEQUENCE [LARGE SCALE GENOMIC DNA]</scope>
    <source>
        <strain evidence="3 4">TOM.81</strain>
    </source>
</reference>
<dbReference type="GO" id="GO:0004386">
    <property type="term" value="F:helicase activity"/>
    <property type="evidence" value="ECO:0007669"/>
    <property type="project" value="UniProtKB-KW"/>
</dbReference>
<dbReference type="PROSITE" id="PS51194">
    <property type="entry name" value="HELICASE_CTER"/>
    <property type="match status" value="1"/>
</dbReference>
<dbReference type="EMBL" id="JAUCAQ010000014">
    <property type="protein sequence ID" value="MDM7646809.1"/>
    <property type="molecule type" value="Genomic_DNA"/>
</dbReference>
<dbReference type="PROSITE" id="PS51192">
    <property type="entry name" value="HELICASE_ATP_BIND_1"/>
    <property type="match status" value="1"/>
</dbReference>
<dbReference type="Pfam" id="PF04851">
    <property type="entry name" value="ResIII"/>
    <property type="match status" value="2"/>
</dbReference>
<protein>
    <submittedName>
        <fullName evidence="3">DEAD/DEAH box helicase family protein</fullName>
    </submittedName>
</protein>
<dbReference type="InterPro" id="IPR027417">
    <property type="entry name" value="P-loop_NTPase"/>
</dbReference>
<dbReference type="Proteomes" id="UP001242903">
    <property type="component" value="Unassembled WGS sequence"/>
</dbReference>
<dbReference type="InterPro" id="IPR014001">
    <property type="entry name" value="Helicase_ATP-bd"/>
</dbReference>
<dbReference type="SMART" id="SM00490">
    <property type="entry name" value="HELICc"/>
    <property type="match status" value="1"/>
</dbReference>
<keyword evidence="4" id="KW-1185">Reference proteome</keyword>
<dbReference type="InterPro" id="IPR050742">
    <property type="entry name" value="Helicase_Restrict-Modif_Enz"/>
</dbReference>
<gene>
    <name evidence="3" type="ORF">QUE93_07245</name>
</gene>
<keyword evidence="3" id="KW-0547">Nucleotide-binding</keyword>
<dbReference type="PANTHER" id="PTHR47396">
    <property type="entry name" value="TYPE I RESTRICTION ENZYME ECOKI R PROTEIN"/>
    <property type="match status" value="1"/>
</dbReference>
<accession>A0ABT7S1M7</accession>
<keyword evidence="3" id="KW-0378">Hydrolase</keyword>
<name>A0ABT7S1M7_9LACO</name>
<dbReference type="InterPro" id="IPR006935">
    <property type="entry name" value="Helicase/UvrB_N"/>
</dbReference>
<dbReference type="PANTHER" id="PTHR47396:SF1">
    <property type="entry name" value="ATP-DEPENDENT HELICASE IRC3-RELATED"/>
    <property type="match status" value="1"/>
</dbReference>
<sequence length="515" mass="59042">MPFQLYDYQNKLLSEARKSLANGSKSVMVVSAAGSGKTAMMSEMARLTTVHHKRVWVMAHRKELINQIRDSFKFNEVDFEYAVIKTVGTMVHRMNNMAPPDLIIFDEAHHSIANTYRKVRDKFPNVPTIGFTATPWRMSGVGFTDMYDDIVTGPSIPWLIEHDKLAPFDYYVPTFIDINKIKFNSAGNATADSMHEAVGDELATLNSIYDQWKLLAEHEKTITYMYSVDSSHAIVDLFNQNGVPSAHIDSKTPKAIRDKAMQDFKEGKLQMLSNYELYGEGVNIPDATTVIMARPTKSLVFYIQAGMRSMRYQPNKKALILDFVGNVNRFGLPDYDHDWEEYFKGTKKKKSGDFEAPVSTCDNCFATFYSNEWVDVHSGINEDGKETKYKTCPYCGEVTETVIERAEKKAVDIKLSKVTDLDEFEKNRLAGLSVRQAKTPMQKYKILQSRYELKLREKDGYFATVFMTPDWKEDWYEPFAELSGKSIEQVKANIKWAHNQKSLERNNKLDDLKIF</sequence>
<feature type="domain" description="Helicase C-terminal" evidence="2">
    <location>
        <begin position="204"/>
        <end position="350"/>
    </location>
</feature>
<dbReference type="Pfam" id="PF00271">
    <property type="entry name" value="Helicase_C"/>
    <property type="match status" value="1"/>
</dbReference>
<dbReference type="SUPFAM" id="SSF52540">
    <property type="entry name" value="P-loop containing nucleoside triphosphate hydrolases"/>
    <property type="match status" value="1"/>
</dbReference>
<dbReference type="SMART" id="SM00487">
    <property type="entry name" value="DEXDc"/>
    <property type="match status" value="1"/>
</dbReference>
<evidence type="ECO:0000259" key="1">
    <source>
        <dbReference type="PROSITE" id="PS51192"/>
    </source>
</evidence>
<evidence type="ECO:0000313" key="4">
    <source>
        <dbReference type="Proteomes" id="UP001242903"/>
    </source>
</evidence>
<evidence type="ECO:0000313" key="3">
    <source>
        <dbReference type="EMBL" id="MDM7646809.1"/>
    </source>
</evidence>
<dbReference type="Gene3D" id="3.40.50.300">
    <property type="entry name" value="P-loop containing nucleotide triphosphate hydrolases"/>
    <property type="match status" value="2"/>
</dbReference>
<keyword evidence="3" id="KW-0067">ATP-binding</keyword>
<keyword evidence="3" id="KW-0347">Helicase</keyword>